<dbReference type="FunFam" id="3.20.10.10:FF:000002">
    <property type="entry name" value="D-alanine aminotransferase"/>
    <property type="match status" value="1"/>
</dbReference>
<evidence type="ECO:0000256" key="13">
    <source>
        <dbReference type="ARBA" id="ARBA00049229"/>
    </source>
</evidence>
<keyword evidence="10" id="KW-0100">Branched-chain amino acid biosynthesis</keyword>
<comment type="pathway">
    <text evidence="3">Amino-acid biosynthesis; L-isoleucine biosynthesis; L-isoleucine from 2-oxobutanoate: step 4/4.</text>
</comment>
<evidence type="ECO:0000256" key="9">
    <source>
        <dbReference type="ARBA" id="ARBA00022898"/>
    </source>
</evidence>
<reference evidence="14 15" key="1">
    <citation type="submission" date="2019-09" db="EMBL/GenBank/DDBJ databases">
        <title>Biological control of the noxious weed angled onion (Allium triquetrum) thwarted by endophytic bacteria in Victoria, Australia.</title>
        <authorList>
            <person name="Tehranchian P."/>
            <person name="Adair R.J."/>
            <person name="Van T.H."/>
            <person name="Morrison P.D."/>
            <person name="Williams H."/>
            <person name="Lawrie A.C."/>
        </authorList>
    </citation>
    <scope>NUCLEOTIDE SEQUENCE [LARGE SCALE GENOMIC DNA]</scope>
    <source>
        <strain evidence="14 15">RPTAtOch1</strain>
    </source>
</reference>
<comment type="pathway">
    <text evidence="4">Amino-acid biosynthesis; L-valine biosynthesis; L-valine from pyruvate: step 4/4.</text>
</comment>
<dbReference type="InterPro" id="IPR043131">
    <property type="entry name" value="BCAT-like_N"/>
</dbReference>
<dbReference type="InterPro" id="IPR036038">
    <property type="entry name" value="Aminotransferase-like"/>
</dbReference>
<dbReference type="EC" id="2.6.1.42" evidence="7"/>
<evidence type="ECO:0000256" key="3">
    <source>
        <dbReference type="ARBA" id="ARBA00004824"/>
    </source>
</evidence>
<evidence type="ECO:0000256" key="11">
    <source>
        <dbReference type="ARBA" id="ARBA00048212"/>
    </source>
</evidence>
<comment type="function">
    <text evidence="2">Acts on leucine, isoleucine and valine.</text>
</comment>
<dbReference type="Gene3D" id="3.30.470.10">
    <property type="match status" value="1"/>
</dbReference>
<dbReference type="Pfam" id="PF01063">
    <property type="entry name" value="Aminotran_4"/>
    <property type="match status" value="1"/>
</dbReference>
<keyword evidence="15" id="KW-1185">Reference proteome</keyword>
<comment type="pathway">
    <text evidence="5">Amino-acid biosynthesis; L-leucine biosynthesis; L-leucine from 3-methyl-2-oxobutanoate: step 4/4.</text>
</comment>
<comment type="catalytic activity">
    <reaction evidence="11">
        <text>L-valine + 2-oxoglutarate = 3-methyl-2-oxobutanoate + L-glutamate</text>
        <dbReference type="Rhea" id="RHEA:24813"/>
        <dbReference type="ChEBI" id="CHEBI:11851"/>
        <dbReference type="ChEBI" id="CHEBI:16810"/>
        <dbReference type="ChEBI" id="CHEBI:29985"/>
        <dbReference type="ChEBI" id="CHEBI:57762"/>
        <dbReference type="EC" id="2.6.1.42"/>
    </reaction>
</comment>
<sequence length="316" mass="35555">MHEISERHNMTRETAVHIPNPQAGVAFIDGRYMPVAEATIPILDRGFVRSDATYDVAHVWKGRFFRLDDHIERFFASMRGLRMSLPYTREQIAAILIECVSLSGLRDAYVQMTCTRGMPPAGSRDPRLCTQRFYAFATPFVWIANDDQRRQGVPMVVSSVHRIAPQAVDPRIKNFHWLDLTMGIFEAYDRDAFVAVLRDGDGNITEGAGFNVFAVKNNVLFTPQSGVFEGMTRRTVLELCEQLQLRCEVRPVAIGEVLGADEIFMTSTAGGIMPVTTIDGNAVGDGKPGPLTRRLHDIYWQKQEDGWLATDVPYRD</sequence>
<protein>
    <recommendedName>
        <fullName evidence="8">Probable branched-chain-amino-acid aminotransferase</fullName>
        <ecNumber evidence="7">2.6.1.42</ecNumber>
    </recommendedName>
</protein>
<evidence type="ECO:0000256" key="7">
    <source>
        <dbReference type="ARBA" id="ARBA00013053"/>
    </source>
</evidence>
<evidence type="ECO:0000256" key="5">
    <source>
        <dbReference type="ARBA" id="ARBA00005072"/>
    </source>
</evidence>
<evidence type="ECO:0000256" key="6">
    <source>
        <dbReference type="ARBA" id="ARBA00009320"/>
    </source>
</evidence>
<dbReference type="AlphaFoldDB" id="A0A5N1K1T9"/>
<dbReference type="EMBL" id="VYXQ01000012">
    <property type="protein sequence ID" value="KAA9367425.1"/>
    <property type="molecule type" value="Genomic_DNA"/>
</dbReference>
<organism evidence="14 15">
    <name type="scientific">Ochrobactrum quorumnocens</name>
    <dbReference type="NCBI Taxonomy" id="271865"/>
    <lineage>
        <taxon>Bacteria</taxon>
        <taxon>Pseudomonadati</taxon>
        <taxon>Pseudomonadota</taxon>
        <taxon>Alphaproteobacteria</taxon>
        <taxon>Hyphomicrobiales</taxon>
        <taxon>Brucellaceae</taxon>
        <taxon>Brucella/Ochrobactrum group</taxon>
        <taxon>Ochrobactrum</taxon>
    </lineage>
</organism>
<dbReference type="GO" id="GO:0008652">
    <property type="term" value="P:amino acid biosynthetic process"/>
    <property type="evidence" value="ECO:0007669"/>
    <property type="project" value="UniProtKB-ARBA"/>
</dbReference>
<accession>A0A5N1K1T9</accession>
<evidence type="ECO:0000313" key="15">
    <source>
        <dbReference type="Proteomes" id="UP000327108"/>
    </source>
</evidence>
<keyword evidence="14" id="KW-0808">Transferase</keyword>
<dbReference type="PANTHER" id="PTHR42743:SF11">
    <property type="entry name" value="AMINODEOXYCHORISMATE LYASE"/>
    <property type="match status" value="1"/>
</dbReference>
<comment type="cofactor">
    <cofactor evidence="1">
        <name>pyridoxal 5'-phosphate</name>
        <dbReference type="ChEBI" id="CHEBI:597326"/>
    </cofactor>
</comment>
<keyword evidence="10" id="KW-0028">Amino-acid biosynthesis</keyword>
<comment type="catalytic activity">
    <reaction evidence="12">
        <text>L-isoleucine + 2-oxoglutarate = (S)-3-methyl-2-oxopentanoate + L-glutamate</text>
        <dbReference type="Rhea" id="RHEA:24801"/>
        <dbReference type="ChEBI" id="CHEBI:16810"/>
        <dbReference type="ChEBI" id="CHEBI:29985"/>
        <dbReference type="ChEBI" id="CHEBI:35146"/>
        <dbReference type="ChEBI" id="CHEBI:58045"/>
        <dbReference type="EC" id="2.6.1.42"/>
    </reaction>
</comment>
<dbReference type="InterPro" id="IPR050571">
    <property type="entry name" value="Class-IV_PLP-Dep_Aminotrnsfr"/>
</dbReference>
<evidence type="ECO:0000256" key="8">
    <source>
        <dbReference type="ARBA" id="ARBA00014472"/>
    </source>
</evidence>
<dbReference type="InterPro" id="IPR043132">
    <property type="entry name" value="BCAT-like_C"/>
</dbReference>
<proteinExistence type="inferred from homology"/>
<name>A0A5N1K1T9_9HYPH</name>
<dbReference type="GO" id="GO:0009082">
    <property type="term" value="P:branched-chain amino acid biosynthetic process"/>
    <property type="evidence" value="ECO:0007669"/>
    <property type="project" value="UniProtKB-KW"/>
</dbReference>
<evidence type="ECO:0000256" key="12">
    <source>
        <dbReference type="ARBA" id="ARBA00048798"/>
    </source>
</evidence>
<dbReference type="SUPFAM" id="SSF56752">
    <property type="entry name" value="D-aminoacid aminotransferase-like PLP-dependent enzymes"/>
    <property type="match status" value="1"/>
</dbReference>
<dbReference type="PANTHER" id="PTHR42743">
    <property type="entry name" value="AMINO-ACID AMINOTRANSFERASE"/>
    <property type="match status" value="1"/>
</dbReference>
<comment type="caution">
    <text evidence="14">The sequence shown here is derived from an EMBL/GenBank/DDBJ whole genome shotgun (WGS) entry which is preliminary data.</text>
</comment>
<dbReference type="InterPro" id="IPR001544">
    <property type="entry name" value="Aminotrans_IV"/>
</dbReference>
<evidence type="ECO:0000256" key="1">
    <source>
        <dbReference type="ARBA" id="ARBA00001933"/>
    </source>
</evidence>
<evidence type="ECO:0000256" key="10">
    <source>
        <dbReference type="ARBA" id="ARBA00023304"/>
    </source>
</evidence>
<gene>
    <name evidence="14" type="ORF">F3W84_13475</name>
</gene>
<dbReference type="Proteomes" id="UP000327108">
    <property type="component" value="Unassembled WGS sequence"/>
</dbReference>
<evidence type="ECO:0000256" key="2">
    <source>
        <dbReference type="ARBA" id="ARBA00003109"/>
    </source>
</evidence>
<dbReference type="GO" id="GO:0004084">
    <property type="term" value="F:branched-chain-amino-acid transaminase activity"/>
    <property type="evidence" value="ECO:0007669"/>
    <property type="project" value="UniProtKB-EC"/>
</dbReference>
<comment type="similarity">
    <text evidence="6">Belongs to the class-IV pyridoxal-phosphate-dependent aminotransferase family.</text>
</comment>
<comment type="catalytic activity">
    <reaction evidence="13">
        <text>L-leucine + 2-oxoglutarate = 4-methyl-2-oxopentanoate + L-glutamate</text>
        <dbReference type="Rhea" id="RHEA:18321"/>
        <dbReference type="ChEBI" id="CHEBI:16810"/>
        <dbReference type="ChEBI" id="CHEBI:17865"/>
        <dbReference type="ChEBI" id="CHEBI:29985"/>
        <dbReference type="ChEBI" id="CHEBI:57427"/>
        <dbReference type="EC" id="2.6.1.42"/>
    </reaction>
</comment>
<evidence type="ECO:0000256" key="4">
    <source>
        <dbReference type="ARBA" id="ARBA00004931"/>
    </source>
</evidence>
<keyword evidence="9" id="KW-0663">Pyridoxal phosphate</keyword>
<evidence type="ECO:0000313" key="14">
    <source>
        <dbReference type="EMBL" id="KAA9367425.1"/>
    </source>
</evidence>
<dbReference type="Gene3D" id="3.20.10.10">
    <property type="entry name" value="D-amino Acid Aminotransferase, subunit A, domain 2"/>
    <property type="match status" value="1"/>
</dbReference>